<keyword evidence="6" id="KW-0539">Nucleus</keyword>
<dbReference type="InterPro" id="IPR036576">
    <property type="entry name" value="WRKY_dom_sf"/>
</dbReference>
<dbReference type="SMART" id="SM00774">
    <property type="entry name" value="WRKY"/>
    <property type="match status" value="1"/>
</dbReference>
<evidence type="ECO:0000256" key="4">
    <source>
        <dbReference type="ARBA" id="ARBA00023125"/>
    </source>
</evidence>
<dbReference type="Gene3D" id="2.20.25.80">
    <property type="entry name" value="WRKY domain"/>
    <property type="match status" value="1"/>
</dbReference>
<organism evidence="9 10">
    <name type="scientific">Gossypium gossypioides</name>
    <name type="common">Mexican cotton</name>
    <name type="synonym">Selera gossypioides</name>
    <dbReference type="NCBI Taxonomy" id="34282"/>
    <lineage>
        <taxon>Eukaryota</taxon>
        <taxon>Viridiplantae</taxon>
        <taxon>Streptophyta</taxon>
        <taxon>Embryophyta</taxon>
        <taxon>Tracheophyta</taxon>
        <taxon>Spermatophyta</taxon>
        <taxon>Magnoliopsida</taxon>
        <taxon>eudicotyledons</taxon>
        <taxon>Gunneridae</taxon>
        <taxon>Pentapetalae</taxon>
        <taxon>rosids</taxon>
        <taxon>malvids</taxon>
        <taxon>Malvales</taxon>
        <taxon>Malvaceae</taxon>
        <taxon>Malvoideae</taxon>
        <taxon>Gossypium</taxon>
    </lineage>
</organism>
<dbReference type="PANTHER" id="PTHR31221:SF360">
    <property type="entry name" value="WRKY DOMAIN-CONTAINING PROTEIN"/>
    <property type="match status" value="1"/>
</dbReference>
<evidence type="ECO:0000256" key="7">
    <source>
        <dbReference type="SAM" id="MobiDB-lite"/>
    </source>
</evidence>
<comment type="subcellular location">
    <subcellularLocation>
        <location evidence="1">Nucleus</location>
    </subcellularLocation>
</comment>
<feature type="domain" description="WRKY" evidence="8">
    <location>
        <begin position="139"/>
        <end position="203"/>
    </location>
</feature>
<name>A0A7J9BJ43_GOSGO</name>
<dbReference type="OrthoDB" id="1918969at2759"/>
<gene>
    <name evidence="9" type="ORF">Gogos_009745</name>
</gene>
<dbReference type="AlphaFoldDB" id="A0A7J9BJ43"/>
<evidence type="ECO:0000256" key="3">
    <source>
        <dbReference type="ARBA" id="ARBA00023015"/>
    </source>
</evidence>
<evidence type="ECO:0000313" key="10">
    <source>
        <dbReference type="Proteomes" id="UP000593579"/>
    </source>
</evidence>
<dbReference type="GO" id="GO:0043565">
    <property type="term" value="F:sequence-specific DNA binding"/>
    <property type="evidence" value="ECO:0007669"/>
    <property type="project" value="InterPro"/>
</dbReference>
<dbReference type="GO" id="GO:0003700">
    <property type="term" value="F:DNA-binding transcription factor activity"/>
    <property type="evidence" value="ECO:0007669"/>
    <property type="project" value="InterPro"/>
</dbReference>
<dbReference type="SUPFAM" id="SSF118290">
    <property type="entry name" value="WRKY DNA-binding domain"/>
    <property type="match status" value="1"/>
</dbReference>
<accession>A0A7J9BJ43</accession>
<feature type="compositionally biased region" description="Polar residues" evidence="7">
    <location>
        <begin position="207"/>
        <end position="216"/>
    </location>
</feature>
<evidence type="ECO:0000256" key="5">
    <source>
        <dbReference type="ARBA" id="ARBA00023163"/>
    </source>
</evidence>
<dbReference type="Proteomes" id="UP000593579">
    <property type="component" value="Unassembled WGS sequence"/>
</dbReference>
<proteinExistence type="predicted"/>
<dbReference type="Pfam" id="PF03106">
    <property type="entry name" value="WRKY"/>
    <property type="match status" value="1"/>
</dbReference>
<keyword evidence="2" id="KW-0677">Repeat</keyword>
<protein>
    <recommendedName>
        <fullName evidence="8">WRKY domain-containing protein</fullName>
    </recommendedName>
</protein>
<keyword evidence="3" id="KW-0805">Transcription regulation</keyword>
<dbReference type="PROSITE" id="PS50811">
    <property type="entry name" value="WRKY"/>
    <property type="match status" value="1"/>
</dbReference>
<dbReference type="InterPro" id="IPR003657">
    <property type="entry name" value="WRKY_dom"/>
</dbReference>
<keyword evidence="4" id="KW-0238">DNA-binding</keyword>
<dbReference type="FunFam" id="2.20.25.80:FF:000006">
    <property type="entry name" value="WRKY transcription factor"/>
    <property type="match status" value="1"/>
</dbReference>
<reference evidence="9 10" key="1">
    <citation type="journal article" date="2019" name="Genome Biol. Evol.">
        <title>Insights into the evolution of the New World diploid cottons (Gossypium, subgenus Houzingenia) based on genome sequencing.</title>
        <authorList>
            <person name="Grover C.E."/>
            <person name="Arick M.A. 2nd"/>
            <person name="Thrash A."/>
            <person name="Conover J.L."/>
            <person name="Sanders W.S."/>
            <person name="Peterson D.G."/>
            <person name="Frelichowski J.E."/>
            <person name="Scheffler J.A."/>
            <person name="Scheffler B.E."/>
            <person name="Wendel J.F."/>
        </authorList>
    </citation>
    <scope>NUCLEOTIDE SEQUENCE [LARGE SCALE GENOMIC DNA]</scope>
    <source>
        <strain evidence="9">5</strain>
        <tissue evidence="9">Leaf</tissue>
    </source>
</reference>
<evidence type="ECO:0000256" key="1">
    <source>
        <dbReference type="ARBA" id="ARBA00004123"/>
    </source>
</evidence>
<dbReference type="PANTHER" id="PTHR31221">
    <property type="entry name" value="WRKY TRANSCRIPTION FACTOR PROTEIN 1-RELATED"/>
    <property type="match status" value="1"/>
</dbReference>
<evidence type="ECO:0000313" key="9">
    <source>
        <dbReference type="EMBL" id="MBA0736171.1"/>
    </source>
</evidence>
<feature type="region of interest" description="Disordered" evidence="7">
    <location>
        <begin position="196"/>
        <end position="231"/>
    </location>
</feature>
<evidence type="ECO:0000256" key="2">
    <source>
        <dbReference type="ARBA" id="ARBA00022737"/>
    </source>
</evidence>
<keyword evidence="10" id="KW-1185">Reference proteome</keyword>
<comment type="caution">
    <text evidence="9">The sequence shown here is derived from an EMBL/GenBank/DDBJ whole genome shotgun (WGS) entry which is preliminary data.</text>
</comment>
<dbReference type="GO" id="GO:0005634">
    <property type="term" value="C:nucleus"/>
    <property type="evidence" value="ECO:0007669"/>
    <property type="project" value="UniProtKB-SubCell"/>
</dbReference>
<dbReference type="InterPro" id="IPR044810">
    <property type="entry name" value="WRKY_plant"/>
</dbReference>
<evidence type="ECO:0000259" key="8">
    <source>
        <dbReference type="PROSITE" id="PS50811"/>
    </source>
</evidence>
<evidence type="ECO:0000256" key="6">
    <source>
        <dbReference type="ARBA" id="ARBA00023242"/>
    </source>
</evidence>
<keyword evidence="5" id="KW-0804">Transcription</keyword>
<sequence>EPSPTTGSLFKPQEVHAWVASSTYPESVACSNAFDERNTSFFEFKPHPISNMASADLNHQRSEQSLHIQGQNGTVSFDSSASVNSEMAGLSNELSLSVPVHTATSMVSVPPEVDVEELSQMGNPNIGIQSGQSDHRVGGQSVSFDDGYNWRKYGQKHVKGSEFPRSYYKCTHPNCEVKKLFERSHDGQIMEIIYKGTHDHPKPQPSCRYSSSNIVSGQEERSDKLSSLNGRDSIYGQTVHSVEPNSTVDLLPLTANDDNVDD</sequence>
<feature type="non-terminal residue" evidence="9">
    <location>
        <position position="1"/>
    </location>
</feature>
<dbReference type="EMBL" id="JABEZY010000004">
    <property type="protein sequence ID" value="MBA0736171.1"/>
    <property type="molecule type" value="Genomic_DNA"/>
</dbReference>